<protein>
    <submittedName>
        <fullName evidence="1">Uncharacterized protein</fullName>
    </submittedName>
</protein>
<evidence type="ECO:0000313" key="1">
    <source>
        <dbReference type="EMBL" id="ELQ38904.1"/>
    </source>
</evidence>
<accession>A0AA97NYU8</accession>
<name>A0AA97NYU8_PYRO3</name>
<proteinExistence type="predicted"/>
<sequence length="66" mass="7768">MTIQAVSPPHLYHQPLVIWPHIAKTWRQWLQRPRLNLCQSLAESVRLRCAMEGKEKRLVLPDRLTG</sequence>
<gene>
    <name evidence="1" type="ORF">OOU_Y34scaffold00522g59</name>
</gene>
<dbReference type="EMBL" id="JH793177">
    <property type="protein sequence ID" value="ELQ38904.1"/>
    <property type="molecule type" value="Genomic_DNA"/>
</dbReference>
<dbReference type="Proteomes" id="UP000011086">
    <property type="component" value="Unassembled WGS sequence"/>
</dbReference>
<organism evidence="1">
    <name type="scientific">Pyricularia oryzae (strain Y34)</name>
    <name type="common">Rice blast fungus</name>
    <name type="synonym">Magnaporthe oryzae</name>
    <dbReference type="NCBI Taxonomy" id="1143189"/>
    <lineage>
        <taxon>Eukaryota</taxon>
        <taxon>Fungi</taxon>
        <taxon>Dikarya</taxon>
        <taxon>Ascomycota</taxon>
        <taxon>Pezizomycotina</taxon>
        <taxon>Sordariomycetes</taxon>
        <taxon>Sordariomycetidae</taxon>
        <taxon>Magnaporthales</taxon>
        <taxon>Pyriculariaceae</taxon>
        <taxon>Pyricularia</taxon>
    </lineage>
</organism>
<dbReference type="AlphaFoldDB" id="A0AA97NYU8"/>
<reference evidence="1" key="1">
    <citation type="journal article" date="2012" name="PLoS Genet.">
        <title>Comparative analysis of the genomes of two field isolates of the rice blast fungus Magnaporthe oryzae.</title>
        <authorList>
            <person name="Xue M."/>
            <person name="Yang J."/>
            <person name="Li Z."/>
            <person name="Hu S."/>
            <person name="Yao N."/>
            <person name="Dean R.A."/>
            <person name="Zhao W."/>
            <person name="Shen M."/>
            <person name="Zhang H."/>
            <person name="Li C."/>
            <person name="Liu L."/>
            <person name="Cao L."/>
            <person name="Xu X."/>
            <person name="Xing Y."/>
            <person name="Hsiang T."/>
            <person name="Zhang Z."/>
            <person name="Xu J.R."/>
            <person name="Peng Y.L."/>
        </authorList>
    </citation>
    <scope>NUCLEOTIDE SEQUENCE</scope>
    <source>
        <strain evidence="1">Y34</strain>
    </source>
</reference>